<feature type="chain" id="PRO_5046898701" evidence="2">
    <location>
        <begin position="25"/>
        <end position="353"/>
    </location>
</feature>
<evidence type="ECO:0000313" key="5">
    <source>
        <dbReference type="Proteomes" id="UP000755104"/>
    </source>
</evidence>
<comment type="caution">
    <text evidence="4">The sequence shown here is derived from an EMBL/GenBank/DDBJ whole genome shotgun (WGS) entry which is preliminary data.</text>
</comment>
<evidence type="ECO:0000313" key="4">
    <source>
        <dbReference type="EMBL" id="MBX7481847.1"/>
    </source>
</evidence>
<gene>
    <name evidence="4" type="ORF">K3174_04840</name>
</gene>
<dbReference type="Proteomes" id="UP000755104">
    <property type="component" value="Unassembled WGS sequence"/>
</dbReference>
<dbReference type="InterPro" id="IPR050811">
    <property type="entry name" value="Phosphate_ABC_transporter"/>
</dbReference>
<protein>
    <submittedName>
        <fullName evidence="4">Substrate-binding domain-containing protein</fullName>
    </submittedName>
</protein>
<feature type="signal peptide" evidence="2">
    <location>
        <begin position="1"/>
        <end position="24"/>
    </location>
</feature>
<reference evidence="4 5" key="1">
    <citation type="submission" date="2021-08" db="EMBL/GenBank/DDBJ databases">
        <title>Comparative Genomics Analysis of the Genus Qipengyuania Reveals Extensive Genetic Diversity and Metabolic Versatility, Including the Description of Fifteen Novel Species.</title>
        <authorList>
            <person name="Liu Y."/>
        </authorList>
    </citation>
    <scope>NUCLEOTIDE SEQUENCE [LARGE SCALE GENOMIC DNA]</scope>
    <source>
        <strain evidence="4 5">6D47A</strain>
    </source>
</reference>
<evidence type="ECO:0000256" key="2">
    <source>
        <dbReference type="SAM" id="SignalP"/>
    </source>
</evidence>
<dbReference type="RefSeq" id="WP_221556179.1">
    <property type="nucleotide sequence ID" value="NZ_JAIGNO010000002.1"/>
</dbReference>
<accession>A0ABS7J3K8</accession>
<dbReference type="PROSITE" id="PS51257">
    <property type="entry name" value="PROKAR_LIPOPROTEIN"/>
    <property type="match status" value="1"/>
</dbReference>
<keyword evidence="5" id="KW-1185">Reference proteome</keyword>
<dbReference type="InterPro" id="IPR024370">
    <property type="entry name" value="PBP_domain"/>
</dbReference>
<keyword evidence="1 2" id="KW-0732">Signal</keyword>
<feature type="domain" description="PBP" evidence="3">
    <location>
        <begin position="28"/>
        <end position="303"/>
    </location>
</feature>
<name>A0ABS7J3K8_9SPHN</name>
<dbReference type="SUPFAM" id="SSF53850">
    <property type="entry name" value="Periplasmic binding protein-like II"/>
    <property type="match status" value="1"/>
</dbReference>
<dbReference type="PANTHER" id="PTHR30570:SF1">
    <property type="entry name" value="PHOSPHATE-BINDING PROTEIN PSTS"/>
    <property type="match status" value="1"/>
</dbReference>
<dbReference type="EMBL" id="JAIGNO010000002">
    <property type="protein sequence ID" value="MBX7481847.1"/>
    <property type="molecule type" value="Genomic_DNA"/>
</dbReference>
<proteinExistence type="predicted"/>
<dbReference type="PANTHER" id="PTHR30570">
    <property type="entry name" value="PERIPLASMIC PHOSPHATE BINDING COMPONENT OF PHOSPHATE ABC TRANSPORTER"/>
    <property type="match status" value="1"/>
</dbReference>
<sequence>MAFTRTLLATLAATSLLTACGTGAEDNAETGFKIVGSSTVYPFAERVAQLYGQANPDLPTPVIRANGTEAGIEEFCTGDGAETPSVLNASARMTAEQLQACEANGVTDIAEIPIGLDGIVFAVSATDGLDLALTPGIIYRALAARPFDNDQDAENWSQVDESLPDEPIIVYGPPETSGTRSSLASLVLESGCATNNRIATLKGTQDAKFTEICDTLREDAGYISQGEKDDVIVRKVAQNPRAVGIFGYSYLEESDGSIKPLAINGVEPNAETIADGSYPASRPLFLYIKKSHIAAQPGLKEYLETWRQNWGRGGELTRIGLVAHTTPFSGDFASASTLTAAALDGGSDQSGAE</sequence>
<dbReference type="Gene3D" id="3.40.190.10">
    <property type="entry name" value="Periplasmic binding protein-like II"/>
    <property type="match status" value="2"/>
</dbReference>
<dbReference type="Pfam" id="PF12849">
    <property type="entry name" value="PBP_like_2"/>
    <property type="match status" value="1"/>
</dbReference>
<evidence type="ECO:0000256" key="1">
    <source>
        <dbReference type="ARBA" id="ARBA00022729"/>
    </source>
</evidence>
<evidence type="ECO:0000259" key="3">
    <source>
        <dbReference type="Pfam" id="PF12849"/>
    </source>
</evidence>
<organism evidence="4 5">
    <name type="scientific">Qipengyuania qiaonensis</name>
    <dbReference type="NCBI Taxonomy" id="2867240"/>
    <lineage>
        <taxon>Bacteria</taxon>
        <taxon>Pseudomonadati</taxon>
        <taxon>Pseudomonadota</taxon>
        <taxon>Alphaproteobacteria</taxon>
        <taxon>Sphingomonadales</taxon>
        <taxon>Erythrobacteraceae</taxon>
        <taxon>Qipengyuania</taxon>
    </lineage>
</organism>